<proteinExistence type="predicted"/>
<gene>
    <name evidence="2" type="ORF">ALO43_04016</name>
</gene>
<feature type="compositionally biased region" description="Polar residues" evidence="1">
    <location>
        <begin position="1"/>
        <end position="16"/>
    </location>
</feature>
<reference evidence="2 3" key="1">
    <citation type="submission" date="2015-09" db="EMBL/GenBank/DDBJ databases">
        <title>Genome announcement of multiple Pseudomonas syringae strains.</title>
        <authorList>
            <person name="Thakur S."/>
            <person name="Wang P.W."/>
            <person name="Gong Y."/>
            <person name="Weir B.S."/>
            <person name="Guttman D.S."/>
        </authorList>
    </citation>
    <scope>NUCLEOTIDE SEQUENCE [LARGE SCALE GENOMIC DNA]</scope>
    <source>
        <strain evidence="2 3">ICMP9151</strain>
    </source>
</reference>
<dbReference type="AlphaFoldDB" id="A0AA40TWX9"/>
<organism evidence="2 3">
    <name type="scientific">Pseudomonas tremae</name>
    <dbReference type="NCBI Taxonomy" id="200454"/>
    <lineage>
        <taxon>Bacteria</taxon>
        <taxon>Pseudomonadati</taxon>
        <taxon>Pseudomonadota</taxon>
        <taxon>Gammaproteobacteria</taxon>
        <taxon>Pseudomonadales</taxon>
        <taxon>Pseudomonadaceae</taxon>
        <taxon>Pseudomonas</taxon>
    </lineage>
</organism>
<sequence length="46" mass="4891">MTSCQLPAAPHTQSRAQGAGRRASDLEPAAWRRFVTQGVTQGIPAL</sequence>
<name>A0AA40TWX9_9PSED</name>
<accession>A0AA40TWX9</accession>
<dbReference type="RefSeq" id="WP_176572595.1">
    <property type="nucleotide sequence ID" value="NZ_LJRO01000048.1"/>
</dbReference>
<dbReference type="Proteomes" id="UP000050523">
    <property type="component" value="Unassembled WGS sequence"/>
</dbReference>
<evidence type="ECO:0000256" key="1">
    <source>
        <dbReference type="SAM" id="MobiDB-lite"/>
    </source>
</evidence>
<protein>
    <submittedName>
        <fullName evidence="2">Uncharacterized protein</fullName>
    </submittedName>
</protein>
<feature type="region of interest" description="Disordered" evidence="1">
    <location>
        <begin position="1"/>
        <end position="25"/>
    </location>
</feature>
<dbReference type="EMBL" id="LJRO01000048">
    <property type="protein sequence ID" value="KPZ06766.1"/>
    <property type="molecule type" value="Genomic_DNA"/>
</dbReference>
<evidence type="ECO:0000313" key="2">
    <source>
        <dbReference type="EMBL" id="KPZ06766.1"/>
    </source>
</evidence>
<evidence type="ECO:0000313" key="3">
    <source>
        <dbReference type="Proteomes" id="UP000050523"/>
    </source>
</evidence>
<comment type="caution">
    <text evidence="2">The sequence shown here is derived from an EMBL/GenBank/DDBJ whole genome shotgun (WGS) entry which is preliminary data.</text>
</comment>